<comment type="caution">
    <text evidence="1">The sequence shown here is derived from an EMBL/GenBank/DDBJ whole genome shotgun (WGS) entry which is preliminary data.</text>
</comment>
<protein>
    <submittedName>
        <fullName evidence="1">Uncharacterized protein</fullName>
    </submittedName>
</protein>
<evidence type="ECO:0000313" key="1">
    <source>
        <dbReference type="EMBL" id="GBP33568.1"/>
    </source>
</evidence>
<name>A0A4C1V439_EUMVA</name>
<dbReference type="Proteomes" id="UP000299102">
    <property type="component" value="Unassembled WGS sequence"/>
</dbReference>
<sequence>MLERNDESEILECHETRASCALLQRREVGHLNSRSRLTSLSRSSLARTADEYRLVVANSMFKEGIEAASRAEPEAKAFLDSDKISCQSADLTAAERRVDGRAARAEKVVSRQTTCIR</sequence>
<dbReference type="AlphaFoldDB" id="A0A4C1V439"/>
<reference evidence="1 2" key="1">
    <citation type="journal article" date="2019" name="Commun. Biol.">
        <title>The bagworm genome reveals a unique fibroin gene that provides high tensile strength.</title>
        <authorList>
            <person name="Kono N."/>
            <person name="Nakamura H."/>
            <person name="Ohtoshi R."/>
            <person name="Tomita M."/>
            <person name="Numata K."/>
            <person name="Arakawa K."/>
        </authorList>
    </citation>
    <scope>NUCLEOTIDE SEQUENCE [LARGE SCALE GENOMIC DNA]</scope>
</reference>
<accession>A0A4C1V439</accession>
<keyword evidence="2" id="KW-1185">Reference proteome</keyword>
<dbReference type="EMBL" id="BGZK01000275">
    <property type="protein sequence ID" value="GBP33568.1"/>
    <property type="molecule type" value="Genomic_DNA"/>
</dbReference>
<organism evidence="1 2">
    <name type="scientific">Eumeta variegata</name>
    <name type="common">Bagworm moth</name>
    <name type="synonym">Eumeta japonica</name>
    <dbReference type="NCBI Taxonomy" id="151549"/>
    <lineage>
        <taxon>Eukaryota</taxon>
        <taxon>Metazoa</taxon>
        <taxon>Ecdysozoa</taxon>
        <taxon>Arthropoda</taxon>
        <taxon>Hexapoda</taxon>
        <taxon>Insecta</taxon>
        <taxon>Pterygota</taxon>
        <taxon>Neoptera</taxon>
        <taxon>Endopterygota</taxon>
        <taxon>Lepidoptera</taxon>
        <taxon>Glossata</taxon>
        <taxon>Ditrysia</taxon>
        <taxon>Tineoidea</taxon>
        <taxon>Psychidae</taxon>
        <taxon>Oiketicinae</taxon>
        <taxon>Eumeta</taxon>
    </lineage>
</organism>
<proteinExistence type="predicted"/>
<gene>
    <name evidence="1" type="ORF">EVAR_28724_1</name>
</gene>
<evidence type="ECO:0000313" key="2">
    <source>
        <dbReference type="Proteomes" id="UP000299102"/>
    </source>
</evidence>